<evidence type="ECO:0000313" key="8">
    <source>
        <dbReference type="Proteomes" id="UP001596023"/>
    </source>
</evidence>
<reference evidence="8" key="1">
    <citation type="journal article" date="2019" name="Int. J. Syst. Evol. Microbiol.">
        <title>The Global Catalogue of Microorganisms (GCM) 10K type strain sequencing project: providing services to taxonomists for standard genome sequencing and annotation.</title>
        <authorList>
            <consortium name="The Broad Institute Genomics Platform"/>
            <consortium name="The Broad Institute Genome Sequencing Center for Infectious Disease"/>
            <person name="Wu L."/>
            <person name="Ma J."/>
        </authorList>
    </citation>
    <scope>NUCLEOTIDE SEQUENCE [LARGE SCALE GENOMIC DNA]</scope>
    <source>
        <strain evidence="8">CCUG 66188</strain>
    </source>
</reference>
<dbReference type="CDD" id="cd07398">
    <property type="entry name" value="MPP_YbbF-LpxH"/>
    <property type="match status" value="1"/>
</dbReference>
<dbReference type="InterPro" id="IPR043461">
    <property type="entry name" value="LpxH-like"/>
</dbReference>
<dbReference type="SUPFAM" id="SSF56300">
    <property type="entry name" value="Metallo-dependent phosphatases"/>
    <property type="match status" value="1"/>
</dbReference>
<keyword evidence="8" id="KW-1185">Reference proteome</keyword>
<dbReference type="PANTHER" id="PTHR34990:SF2">
    <property type="entry name" value="BLL8164 PROTEIN"/>
    <property type="match status" value="1"/>
</dbReference>
<dbReference type="InterPro" id="IPR004843">
    <property type="entry name" value="Calcineurin-like_PHP"/>
</dbReference>
<feature type="domain" description="Calcineurin-like phosphoesterase" evidence="6">
    <location>
        <begin position="8"/>
        <end position="208"/>
    </location>
</feature>
<keyword evidence="4" id="KW-0472">Membrane</keyword>
<dbReference type="InterPro" id="IPR029052">
    <property type="entry name" value="Metallo-depent_PP-like"/>
</dbReference>
<accession>A0ABV9KW39</accession>
<dbReference type="PANTHER" id="PTHR34990">
    <property type="entry name" value="UDP-2,3-DIACYLGLUCOSAMINE HYDROLASE-RELATED"/>
    <property type="match status" value="1"/>
</dbReference>
<evidence type="ECO:0000259" key="6">
    <source>
        <dbReference type="Pfam" id="PF00149"/>
    </source>
</evidence>
<dbReference type="Proteomes" id="UP001596023">
    <property type="component" value="Unassembled WGS sequence"/>
</dbReference>
<comment type="caution">
    <text evidence="7">The sequence shown here is derived from an EMBL/GenBank/DDBJ whole genome shotgun (WGS) entry which is preliminary data.</text>
</comment>
<keyword evidence="1" id="KW-1003">Cell membrane</keyword>
<dbReference type="Pfam" id="PF00149">
    <property type="entry name" value="Metallophos"/>
    <property type="match status" value="1"/>
</dbReference>
<keyword evidence="7" id="KW-0378">Hydrolase</keyword>
<protein>
    <submittedName>
        <fullName evidence="7">UDP-2,3-diacylglucosamine diphosphatase</fullName>
        <ecNumber evidence="7">3.6.1.54</ecNumber>
    </submittedName>
</protein>
<dbReference type="Gene3D" id="3.60.21.10">
    <property type="match status" value="1"/>
</dbReference>
<organism evidence="7 8">
    <name type="scientific">Dysgonomonas termitidis</name>
    <dbReference type="NCBI Taxonomy" id="1516126"/>
    <lineage>
        <taxon>Bacteria</taxon>
        <taxon>Pseudomonadati</taxon>
        <taxon>Bacteroidota</taxon>
        <taxon>Bacteroidia</taxon>
        <taxon>Bacteroidales</taxon>
        <taxon>Dysgonomonadaceae</taxon>
        <taxon>Dysgonomonas</taxon>
    </lineage>
</organism>
<dbReference type="GO" id="GO:0016787">
    <property type="term" value="F:hydrolase activity"/>
    <property type="evidence" value="ECO:0007669"/>
    <property type="project" value="UniProtKB-KW"/>
</dbReference>
<keyword evidence="5" id="KW-0464">Manganese</keyword>
<evidence type="ECO:0000313" key="7">
    <source>
        <dbReference type="EMBL" id="MFC4674454.1"/>
    </source>
</evidence>
<proteinExistence type="predicted"/>
<evidence type="ECO:0000256" key="3">
    <source>
        <dbReference type="ARBA" id="ARBA00022723"/>
    </source>
</evidence>
<evidence type="ECO:0000256" key="2">
    <source>
        <dbReference type="ARBA" id="ARBA00022519"/>
    </source>
</evidence>
<sequence>MNQKKHHKTIVLSDIHLGSKWSKAKEATKYLKENTCDTLILCGDIIDGWQLMRGKKAKWKKRHSNFIKLLLDIQHDTKIIYLRGNHDDFLDRILPLQFQNIKIVKDYIHTSNGKRFYVIHGDVFDMVTSRYSWLSKIGDVGYTLLMWVNKYYNNRRLKKGLPYYSLSREVKKRVKASVSYISDYEKHIVEIARKKKCDGVICGHIHHPEKAYYDEILYLNSGDWVESLSALTEDYEGNWEVVMYNQEDKVVEVMKEDKVPEKVKLAI</sequence>
<dbReference type="EC" id="3.6.1.54" evidence="7"/>
<gene>
    <name evidence="7" type="ORF">ACFO6W_12185</name>
</gene>
<dbReference type="EMBL" id="JBHSGN010000076">
    <property type="protein sequence ID" value="MFC4674454.1"/>
    <property type="molecule type" value="Genomic_DNA"/>
</dbReference>
<keyword evidence="2" id="KW-0997">Cell inner membrane</keyword>
<evidence type="ECO:0000256" key="5">
    <source>
        <dbReference type="ARBA" id="ARBA00023211"/>
    </source>
</evidence>
<dbReference type="RefSeq" id="WP_379996777.1">
    <property type="nucleotide sequence ID" value="NZ_JBHSGN010000076.1"/>
</dbReference>
<name>A0ABV9KW39_9BACT</name>
<keyword evidence="3" id="KW-0479">Metal-binding</keyword>
<evidence type="ECO:0000256" key="4">
    <source>
        <dbReference type="ARBA" id="ARBA00023136"/>
    </source>
</evidence>
<evidence type="ECO:0000256" key="1">
    <source>
        <dbReference type="ARBA" id="ARBA00022475"/>
    </source>
</evidence>